<name>A0A0H4PHH0_9BACT</name>
<keyword evidence="3" id="KW-1185">Reference proteome</keyword>
<proteinExistence type="predicted"/>
<dbReference type="STRING" id="320787.CA2015_4283"/>
<organism evidence="2 3">
    <name type="scientific">Cyclobacterium amurskyense</name>
    <dbReference type="NCBI Taxonomy" id="320787"/>
    <lineage>
        <taxon>Bacteria</taxon>
        <taxon>Pseudomonadati</taxon>
        <taxon>Bacteroidota</taxon>
        <taxon>Cytophagia</taxon>
        <taxon>Cytophagales</taxon>
        <taxon>Cyclobacteriaceae</taxon>
        <taxon>Cyclobacterium</taxon>
    </lineage>
</organism>
<dbReference type="AlphaFoldDB" id="A0A0H4PHH0"/>
<evidence type="ECO:0000313" key="3">
    <source>
        <dbReference type="Proteomes" id="UP000036520"/>
    </source>
</evidence>
<dbReference type="InterPro" id="IPR028973">
    <property type="entry name" value="PhnB-like"/>
</dbReference>
<dbReference type="KEGG" id="camu:CA2015_4283"/>
<dbReference type="InterPro" id="IPR004360">
    <property type="entry name" value="Glyas_Fos-R_dOase_dom"/>
</dbReference>
<dbReference type="CDD" id="cd06588">
    <property type="entry name" value="PhnB_like"/>
    <property type="match status" value="1"/>
</dbReference>
<reference evidence="2 3" key="1">
    <citation type="submission" date="2015-07" db="EMBL/GenBank/DDBJ databases">
        <authorList>
            <person name="Kim K.M."/>
        </authorList>
    </citation>
    <scope>NUCLEOTIDE SEQUENCE [LARGE SCALE GENOMIC DNA]</scope>
    <source>
        <strain evidence="2 3">KCTC 12363</strain>
    </source>
</reference>
<dbReference type="Gene3D" id="3.10.180.10">
    <property type="entry name" value="2,3-Dihydroxybiphenyl 1,2-Dioxygenase, domain 1"/>
    <property type="match status" value="1"/>
</dbReference>
<evidence type="ECO:0000259" key="1">
    <source>
        <dbReference type="Pfam" id="PF00903"/>
    </source>
</evidence>
<dbReference type="PANTHER" id="PTHR33990">
    <property type="entry name" value="PROTEIN YJDN-RELATED"/>
    <property type="match status" value="1"/>
</dbReference>
<accession>A0A0H4PHH0</accession>
<dbReference type="EMBL" id="CP012040">
    <property type="protein sequence ID" value="AKP53629.1"/>
    <property type="molecule type" value="Genomic_DNA"/>
</dbReference>
<dbReference type="RefSeq" id="WP_048643714.1">
    <property type="nucleotide sequence ID" value="NZ_CP012040.1"/>
</dbReference>
<dbReference type="OrthoDB" id="9795306at2"/>
<dbReference type="PANTHER" id="PTHR33990:SF1">
    <property type="entry name" value="PROTEIN YJDN"/>
    <property type="match status" value="1"/>
</dbReference>
<evidence type="ECO:0000313" key="2">
    <source>
        <dbReference type="EMBL" id="AKP53629.1"/>
    </source>
</evidence>
<dbReference type="SUPFAM" id="SSF54593">
    <property type="entry name" value="Glyoxalase/Bleomycin resistance protein/Dihydroxybiphenyl dioxygenase"/>
    <property type="match status" value="1"/>
</dbReference>
<gene>
    <name evidence="2" type="ORF">CA2015_4283</name>
</gene>
<protein>
    <submittedName>
        <fullName evidence="2">PhnB protein</fullName>
    </submittedName>
</protein>
<dbReference type="Proteomes" id="UP000036520">
    <property type="component" value="Chromosome"/>
</dbReference>
<sequence length="146" mass="16604">MASVSTYLNFPRNTEEAFNFYKSIFGGEFYGNGPMRFGDIPPQENTPPLPEEDKNLIMHVELRILGVHSLMGTDAPESMGFNINFGNNSYINLQPDTRKETKKLFDALSEGGKVTQELQEMFWGDYYGSCTDKFGVQWMFNCGEKV</sequence>
<dbReference type="InterPro" id="IPR029068">
    <property type="entry name" value="Glyas_Bleomycin-R_OHBP_Dase"/>
</dbReference>
<feature type="domain" description="Glyoxalase/fosfomycin resistance/dioxygenase" evidence="1">
    <location>
        <begin position="12"/>
        <end position="140"/>
    </location>
</feature>
<dbReference type="PATRIC" id="fig|320787.5.peg.4696"/>
<dbReference type="Pfam" id="PF00903">
    <property type="entry name" value="Glyoxalase"/>
    <property type="match status" value="1"/>
</dbReference>